<evidence type="ECO:0000313" key="3">
    <source>
        <dbReference type="Proteomes" id="UP000273500"/>
    </source>
</evidence>
<evidence type="ECO:0000313" key="2">
    <source>
        <dbReference type="EMBL" id="RSK49056.1"/>
    </source>
</evidence>
<feature type="transmembrane region" description="Helical" evidence="1">
    <location>
        <begin position="220"/>
        <end position="240"/>
    </location>
</feature>
<dbReference type="InterPro" id="IPR025238">
    <property type="entry name" value="DUF4184"/>
</dbReference>
<keyword evidence="1" id="KW-0472">Membrane</keyword>
<feature type="transmembrane region" description="Helical" evidence="1">
    <location>
        <begin position="191"/>
        <end position="208"/>
    </location>
</feature>
<dbReference type="EMBL" id="RWIT01000004">
    <property type="protein sequence ID" value="RSK49056.1"/>
    <property type="molecule type" value="Genomic_DNA"/>
</dbReference>
<organism evidence="2 3">
    <name type="scientific">Hymenobacter rigui</name>
    <dbReference type="NCBI Taxonomy" id="334424"/>
    <lineage>
        <taxon>Bacteria</taxon>
        <taxon>Pseudomonadati</taxon>
        <taxon>Bacteroidota</taxon>
        <taxon>Cytophagia</taxon>
        <taxon>Cytophagales</taxon>
        <taxon>Hymenobacteraceae</taxon>
        <taxon>Hymenobacter</taxon>
    </lineage>
</organism>
<gene>
    <name evidence="2" type="ORF">EI291_10900</name>
</gene>
<keyword evidence="1" id="KW-1133">Transmembrane helix</keyword>
<name>A0A428KRG2_9BACT</name>
<dbReference type="Pfam" id="PF13803">
    <property type="entry name" value="DUF4184"/>
    <property type="match status" value="1"/>
</dbReference>
<comment type="caution">
    <text evidence="2">The sequence shown here is derived from an EMBL/GenBank/DDBJ whole genome shotgun (WGS) entry which is preliminary data.</text>
</comment>
<keyword evidence="3" id="KW-1185">Reference proteome</keyword>
<protein>
    <submittedName>
        <fullName evidence="2">DUF4184 family protein</fullName>
    </submittedName>
</protein>
<dbReference type="RefSeq" id="WP_125419842.1">
    <property type="nucleotide sequence ID" value="NZ_RWIT01000004.1"/>
</dbReference>
<proteinExistence type="predicted"/>
<feature type="transmembrane region" description="Helical" evidence="1">
    <location>
        <begin position="103"/>
        <end position="121"/>
    </location>
</feature>
<sequence length="267" mass="29405">MPFTLAHTAAVLPLLRRRALSATGLLIGSMAPDFEKFARMGLHNAHSHSWLSIGYFSCPVGVLVAFGFHLLVRDSLLAHLPQPLYQRLVQVRRLRWRAYFRRHYARVLFSLGLGAATHLLWDAVTHRRPGLRAYLPALLEPVPGLTGGLPLFQVLEWLSSVMGVAVVLVALARCPRRTLPSPITAAARHRYWRLAVGAAAGLWLLRLGAALPELRLADTLISACSAGAFGIVVACLCYPAPPLRPAGPSNEAAQRRPHLHRFFSNLY</sequence>
<keyword evidence="1" id="KW-0812">Transmembrane</keyword>
<accession>A0A428KRG2</accession>
<evidence type="ECO:0000256" key="1">
    <source>
        <dbReference type="SAM" id="Phobius"/>
    </source>
</evidence>
<dbReference type="AlphaFoldDB" id="A0A428KRG2"/>
<dbReference type="OrthoDB" id="8481923at2"/>
<feature type="transmembrane region" description="Helical" evidence="1">
    <location>
        <begin position="151"/>
        <end position="171"/>
    </location>
</feature>
<dbReference type="Proteomes" id="UP000273500">
    <property type="component" value="Unassembled WGS sequence"/>
</dbReference>
<feature type="transmembrane region" description="Helical" evidence="1">
    <location>
        <begin position="50"/>
        <end position="72"/>
    </location>
</feature>
<reference evidence="2 3" key="1">
    <citation type="submission" date="2018-12" db="EMBL/GenBank/DDBJ databases">
        <authorList>
            <person name="Feng G."/>
            <person name="Zhu H."/>
        </authorList>
    </citation>
    <scope>NUCLEOTIDE SEQUENCE [LARGE SCALE GENOMIC DNA]</scope>
    <source>
        <strain evidence="2 3">KCTC 12533</strain>
    </source>
</reference>